<accession>A0A438EAR4</accession>
<dbReference type="AlphaFoldDB" id="A0A438EAR4"/>
<organism evidence="1 2">
    <name type="scientific">Vitis vinifera</name>
    <name type="common">Grape</name>
    <dbReference type="NCBI Taxonomy" id="29760"/>
    <lineage>
        <taxon>Eukaryota</taxon>
        <taxon>Viridiplantae</taxon>
        <taxon>Streptophyta</taxon>
        <taxon>Embryophyta</taxon>
        <taxon>Tracheophyta</taxon>
        <taxon>Spermatophyta</taxon>
        <taxon>Magnoliopsida</taxon>
        <taxon>eudicotyledons</taxon>
        <taxon>Gunneridae</taxon>
        <taxon>Pentapetalae</taxon>
        <taxon>rosids</taxon>
        <taxon>Vitales</taxon>
        <taxon>Vitaceae</taxon>
        <taxon>Viteae</taxon>
        <taxon>Vitis</taxon>
    </lineage>
</organism>
<proteinExistence type="predicted"/>
<evidence type="ECO:0000313" key="1">
    <source>
        <dbReference type="EMBL" id="RVW44759.1"/>
    </source>
</evidence>
<protein>
    <submittedName>
        <fullName evidence="1">Uncharacterized protein</fullName>
    </submittedName>
</protein>
<name>A0A438EAR4_VITVI</name>
<comment type="caution">
    <text evidence="1">The sequence shown here is derived from an EMBL/GenBank/DDBJ whole genome shotgun (WGS) entry which is preliminary data.</text>
</comment>
<dbReference type="Proteomes" id="UP000288805">
    <property type="component" value="Unassembled WGS sequence"/>
</dbReference>
<evidence type="ECO:0000313" key="2">
    <source>
        <dbReference type="Proteomes" id="UP000288805"/>
    </source>
</evidence>
<dbReference type="EMBL" id="QGNW01001343">
    <property type="protein sequence ID" value="RVW44759.1"/>
    <property type="molecule type" value="Genomic_DNA"/>
</dbReference>
<reference evidence="1 2" key="1">
    <citation type="journal article" date="2018" name="PLoS Genet.">
        <title>Population sequencing reveals clonal diversity and ancestral inbreeding in the grapevine cultivar Chardonnay.</title>
        <authorList>
            <person name="Roach M.J."/>
            <person name="Johnson D.L."/>
            <person name="Bohlmann J."/>
            <person name="van Vuuren H.J."/>
            <person name="Jones S.J."/>
            <person name="Pretorius I.S."/>
            <person name="Schmidt S.A."/>
            <person name="Borneman A.R."/>
        </authorList>
    </citation>
    <scope>NUCLEOTIDE SEQUENCE [LARGE SCALE GENOMIC DNA]</scope>
    <source>
        <strain evidence="2">cv. Chardonnay</strain>
        <tissue evidence="1">Leaf</tissue>
    </source>
</reference>
<sequence length="56" mass="6169">MPIPSLLAISPLCIRCSFQGKQDSSSVSKRLEELKLEYEKQNGKQAQSGESSGKQK</sequence>
<gene>
    <name evidence="1" type="ORF">CK203_081844</name>
</gene>